<dbReference type="Proteomes" id="UP000422744">
    <property type="component" value="Chromosome"/>
</dbReference>
<feature type="transmembrane region" description="Helical" evidence="1">
    <location>
        <begin position="298"/>
        <end position="322"/>
    </location>
</feature>
<dbReference type="SUPFAM" id="SSF46565">
    <property type="entry name" value="Chaperone J-domain"/>
    <property type="match status" value="1"/>
</dbReference>
<dbReference type="SMART" id="SM00271">
    <property type="entry name" value="DnaJ"/>
    <property type="match status" value="1"/>
</dbReference>
<name>A0A6I6CP94_WOLPI</name>
<evidence type="ECO:0000313" key="4">
    <source>
        <dbReference type="Proteomes" id="UP000422744"/>
    </source>
</evidence>
<keyword evidence="1" id="KW-1133">Transmembrane helix</keyword>
<accession>A0A6I6CP94</accession>
<feature type="transmembrane region" description="Helical" evidence="1">
    <location>
        <begin position="255"/>
        <end position="277"/>
    </location>
</feature>
<evidence type="ECO:0000259" key="2">
    <source>
        <dbReference type="PROSITE" id="PS50076"/>
    </source>
</evidence>
<dbReference type="Pfam" id="PF00226">
    <property type="entry name" value="DnaJ"/>
    <property type="match status" value="1"/>
</dbReference>
<dbReference type="InterPro" id="IPR001623">
    <property type="entry name" value="DnaJ_domain"/>
</dbReference>
<keyword evidence="1" id="KW-0812">Transmembrane</keyword>
<dbReference type="InterPro" id="IPR036869">
    <property type="entry name" value="J_dom_sf"/>
</dbReference>
<dbReference type="Gene3D" id="1.10.287.110">
    <property type="entry name" value="DnaJ domain"/>
    <property type="match status" value="1"/>
</dbReference>
<feature type="transmembrane region" description="Helical" evidence="1">
    <location>
        <begin position="230"/>
        <end position="249"/>
    </location>
</feature>
<sequence length="443" mass="51471">MGQHFKLTGQEFCDNADLFNVLEIEAKQVIGKDHQELSSVLKKQYRKLILVHHPDKGGNEERFKNLDKAYKELNAYIEPLKSGDPCVKISVDAESDGHLTAREFHYRKKLFEKLNITEEEVRGRNFAELASILEKKSSSLIQDLQHQNKLIHYINSWPRYSSLFDDKVKELRNELDEHLLKPNIQLFSYIAPLTKNGSLIREDKQALMQKFIKRRDDLLSSTLKKKVNTLLFLAFAEAIYCYCFLPTWLIASDTLMCLCLPLVALNLIMTEILSALTQHYEKKYKNSEISTDQYVNRINCIYLCYKLFVFYPLPVFFTSLMIEGFISGSFYVDVTIFGTLSLLALLATEIFSPTFSKACEIYTEKHMKDLLEEDLRDRVQKETDLLGRYDPRRLLMPIIMPLVRKCFTEVASEFAERNFDEVNTNMSDVNTEQPPRPQAVEFA</sequence>
<dbReference type="PROSITE" id="PS50076">
    <property type="entry name" value="DNAJ_2"/>
    <property type="match status" value="1"/>
</dbReference>
<dbReference type="CDD" id="cd06257">
    <property type="entry name" value="DnaJ"/>
    <property type="match status" value="1"/>
</dbReference>
<feature type="domain" description="J" evidence="2">
    <location>
        <begin position="17"/>
        <end position="78"/>
    </location>
</feature>
<dbReference type="RefSeq" id="WP_155969095.1">
    <property type="nucleotide sequence ID" value="NZ_CP037426.1"/>
</dbReference>
<proteinExistence type="predicted"/>
<keyword evidence="1" id="KW-0472">Membrane</keyword>
<evidence type="ECO:0000313" key="3">
    <source>
        <dbReference type="EMBL" id="QGT16454.1"/>
    </source>
</evidence>
<evidence type="ECO:0000256" key="1">
    <source>
        <dbReference type="SAM" id="Phobius"/>
    </source>
</evidence>
<gene>
    <name evidence="3" type="ORF">E0495_04415</name>
</gene>
<reference evidence="3 4" key="1">
    <citation type="submission" date="2019-03" db="EMBL/GenBank/DDBJ databases">
        <title>Wolbachia endosymbiont of Haematobia irritans wIrr.</title>
        <authorList>
            <person name="Parry R.H."/>
            <person name="Asgari S."/>
        </authorList>
    </citation>
    <scope>NUCLEOTIDE SEQUENCE [LARGE SCALE GENOMIC DNA]</scope>
    <source>
        <strain evidence="4">wIrr</strain>
    </source>
</reference>
<feature type="transmembrane region" description="Helical" evidence="1">
    <location>
        <begin position="328"/>
        <end position="347"/>
    </location>
</feature>
<dbReference type="AlphaFoldDB" id="A0A6I6CP94"/>
<dbReference type="EMBL" id="CP037426">
    <property type="protein sequence ID" value="QGT16454.1"/>
    <property type="molecule type" value="Genomic_DNA"/>
</dbReference>
<protein>
    <submittedName>
        <fullName evidence="3">Molecular chaperone DnaJ</fullName>
    </submittedName>
</protein>
<organism evidence="3 4">
    <name type="scientific">Wolbachia pipientis</name>
    <dbReference type="NCBI Taxonomy" id="955"/>
    <lineage>
        <taxon>Bacteria</taxon>
        <taxon>Pseudomonadati</taxon>
        <taxon>Pseudomonadota</taxon>
        <taxon>Alphaproteobacteria</taxon>
        <taxon>Rickettsiales</taxon>
        <taxon>Anaplasmataceae</taxon>
        <taxon>Wolbachieae</taxon>
        <taxon>Wolbachia</taxon>
    </lineage>
</organism>